<dbReference type="GeneID" id="66855263"/>
<feature type="compositionally biased region" description="Low complexity" evidence="1">
    <location>
        <begin position="20"/>
        <end position="31"/>
    </location>
</feature>
<evidence type="ECO:0000313" key="2">
    <source>
        <dbReference type="EMBL" id="UNZ05615.1"/>
    </source>
</evidence>
<proteinExistence type="predicted"/>
<evidence type="ECO:0000256" key="1">
    <source>
        <dbReference type="SAM" id="MobiDB-lite"/>
    </source>
</evidence>
<keyword evidence="3" id="KW-1185">Reference proteome</keyword>
<dbReference type="RefSeq" id="WP_003986798.1">
    <property type="nucleotide sequence ID" value="NZ_CP043497.1"/>
</dbReference>
<dbReference type="EMBL" id="CP094298">
    <property type="protein sequence ID" value="UNZ05615.1"/>
    <property type="molecule type" value="Genomic_DNA"/>
</dbReference>
<gene>
    <name evidence="2" type="ORF">SRIMR7_26020</name>
</gene>
<dbReference type="InterPro" id="IPR037217">
    <property type="entry name" value="Trp/Indoleamine_2_3_dOase-like"/>
</dbReference>
<sequence>MAPTALTTFPAPSAEPPADPAADIPEPISDPQAHGFLPARPPVRTMAGTWGWLSELAGAVATAPDRDTARALVAHGARQGDLTALRQRVSRLSPRNADAASLRVAVIAAACGWSALDPLAPVSRRAADPAFLDLWSAVAHRVGHQQFVALPTLALLNWSPERKPRRALPIDQLARTEPLVPVVRWSPEGQPLGPLDRLMLATTRLEAHGIWLLRLAGTLAGRDPADASTATALRRLIRVQHALRAQLQSEAAELRAAPEPAWQGAVLIELAGLGALEPPVFQAADAVLGTGGRRAGDTGRHQLRRHLPPRHRAWLSALDRHCAPVRTLAHQGGPDAAVFREARESLIALRRTYAGLVRCAARPAGGGLTAVA</sequence>
<accession>A0ABY3Z5L2</accession>
<dbReference type="Proteomes" id="UP000829494">
    <property type="component" value="Chromosome"/>
</dbReference>
<dbReference type="SUPFAM" id="SSF140959">
    <property type="entry name" value="Indolic compounds 2,3-dioxygenase-like"/>
    <property type="match status" value="1"/>
</dbReference>
<dbReference type="Gene3D" id="1.20.58.480">
    <property type="match status" value="1"/>
</dbReference>
<evidence type="ECO:0000313" key="3">
    <source>
        <dbReference type="Proteomes" id="UP000829494"/>
    </source>
</evidence>
<name>A0ABY3Z5L2_STRRM</name>
<feature type="region of interest" description="Disordered" evidence="1">
    <location>
        <begin position="1"/>
        <end position="40"/>
    </location>
</feature>
<reference evidence="2 3" key="1">
    <citation type="submission" date="2022-03" db="EMBL/GenBank/DDBJ databases">
        <title>Complete genome of Streptomyces rimosus ssp. rimosus R7 (=ATCC 10970).</title>
        <authorList>
            <person name="Beganovic S."/>
            <person name="Ruckert C."/>
            <person name="Busche T."/>
            <person name="Kalinowski J."/>
            <person name="Wittmann C."/>
        </authorList>
    </citation>
    <scope>NUCLEOTIDE SEQUENCE [LARGE SCALE GENOMIC DNA]</scope>
    <source>
        <strain evidence="2 3">R7</strain>
    </source>
</reference>
<protein>
    <submittedName>
        <fullName evidence="2">Uncharacterized protein</fullName>
    </submittedName>
</protein>
<organism evidence="2 3">
    <name type="scientific">Streptomyces rimosus subsp. rimosus</name>
    <dbReference type="NCBI Taxonomy" id="132474"/>
    <lineage>
        <taxon>Bacteria</taxon>
        <taxon>Bacillati</taxon>
        <taxon>Actinomycetota</taxon>
        <taxon>Actinomycetes</taxon>
        <taxon>Kitasatosporales</taxon>
        <taxon>Streptomycetaceae</taxon>
        <taxon>Streptomyces</taxon>
    </lineage>
</organism>